<name>A0A0F9NEE1_9ZZZZ</name>
<organism evidence="1">
    <name type="scientific">marine sediment metagenome</name>
    <dbReference type="NCBI Taxonomy" id="412755"/>
    <lineage>
        <taxon>unclassified sequences</taxon>
        <taxon>metagenomes</taxon>
        <taxon>ecological metagenomes</taxon>
    </lineage>
</organism>
<dbReference type="AlphaFoldDB" id="A0A0F9NEE1"/>
<sequence>MATKLTKNVKRETLGVKTRGKYRDRAIIVTLEPGDMLSFRIKGTQQEATVSLAHCYQLAQIVEGEMRYKQKVKEYKEKKKLGYKHLRQPKKIDFPFNKIYINALK</sequence>
<accession>A0A0F9NEE1</accession>
<proteinExistence type="predicted"/>
<evidence type="ECO:0000313" key="1">
    <source>
        <dbReference type="EMBL" id="KKN10337.1"/>
    </source>
</evidence>
<protein>
    <submittedName>
        <fullName evidence="1">Uncharacterized protein</fullName>
    </submittedName>
</protein>
<dbReference type="EMBL" id="LAZR01004254">
    <property type="protein sequence ID" value="KKN10337.1"/>
    <property type="molecule type" value="Genomic_DNA"/>
</dbReference>
<gene>
    <name evidence="1" type="ORF">LCGC14_1037750</name>
</gene>
<comment type="caution">
    <text evidence="1">The sequence shown here is derived from an EMBL/GenBank/DDBJ whole genome shotgun (WGS) entry which is preliminary data.</text>
</comment>
<reference evidence="1" key="1">
    <citation type="journal article" date="2015" name="Nature">
        <title>Complex archaea that bridge the gap between prokaryotes and eukaryotes.</title>
        <authorList>
            <person name="Spang A."/>
            <person name="Saw J.H."/>
            <person name="Jorgensen S.L."/>
            <person name="Zaremba-Niedzwiedzka K."/>
            <person name="Martijn J."/>
            <person name="Lind A.E."/>
            <person name="van Eijk R."/>
            <person name="Schleper C."/>
            <person name="Guy L."/>
            <person name="Ettema T.J."/>
        </authorList>
    </citation>
    <scope>NUCLEOTIDE SEQUENCE</scope>
</reference>